<accession>A0A1M6LVU4</accession>
<evidence type="ECO:0000313" key="3">
    <source>
        <dbReference type="Proteomes" id="UP000184082"/>
    </source>
</evidence>
<evidence type="ECO:0000313" key="2">
    <source>
        <dbReference type="EMBL" id="SHJ75243.1"/>
    </source>
</evidence>
<dbReference type="EMBL" id="FRAJ01000003">
    <property type="protein sequence ID" value="SHJ75243.1"/>
    <property type="molecule type" value="Genomic_DNA"/>
</dbReference>
<evidence type="ECO:0000259" key="1">
    <source>
        <dbReference type="Pfam" id="PF10105"/>
    </source>
</evidence>
<keyword evidence="3" id="KW-1185">Reference proteome</keyword>
<dbReference type="InterPro" id="IPR018768">
    <property type="entry name" value="DUF2344"/>
</dbReference>
<dbReference type="STRING" id="1121266.SAMN02745883_00365"/>
<gene>
    <name evidence="2" type="ORF">SAMN02745883_00365</name>
</gene>
<dbReference type="AlphaFoldDB" id="A0A1M6LVU4"/>
<protein>
    <submittedName>
        <fullName evidence="2">Radical SAM-linked protein</fullName>
    </submittedName>
</protein>
<dbReference type="NCBIfam" id="TIGR03936">
    <property type="entry name" value="sam_1_link_chp"/>
    <property type="match status" value="1"/>
</dbReference>
<reference evidence="2 3" key="1">
    <citation type="submission" date="2016-11" db="EMBL/GenBank/DDBJ databases">
        <authorList>
            <person name="Jaros S."/>
            <person name="Januszkiewicz K."/>
            <person name="Wedrychowicz H."/>
        </authorList>
    </citation>
    <scope>NUCLEOTIDE SEQUENCE [LARGE SCALE GENOMIC DNA]</scope>
    <source>
        <strain evidence="2 3">DSM 14501</strain>
    </source>
</reference>
<name>A0A1M6LVU4_9FIRM</name>
<feature type="domain" description="DUF2344" evidence="1">
    <location>
        <begin position="3"/>
        <end position="192"/>
    </location>
</feature>
<dbReference type="Pfam" id="PF10105">
    <property type="entry name" value="DUF2344"/>
    <property type="match status" value="1"/>
</dbReference>
<proteinExistence type="predicted"/>
<sequence>MYKILVKFTKKDRLKFISHLELMKVIERALRRANIPLKFTQGFNPHPIISFASPLPVGVSSEGEYLTLEVTEEINLKKFIIELNEQLPHGIEFIKAKYIDVKSKSLMSLVEYGLYAVKCKTLKAYTVQEVENILNNFLLKKEILYNRIGKRKKVKKVNIREQIREIIVLAVEDKNVYLKMTLATGSRGNLKPEVVVEKLVEMEKMQIDLEKTRVHRLQLFALSEDGRLISLDNIIK</sequence>
<dbReference type="Proteomes" id="UP000184082">
    <property type="component" value="Unassembled WGS sequence"/>
</dbReference>
<dbReference type="RefSeq" id="WP_072965665.1">
    <property type="nucleotide sequence ID" value="NZ_FRAJ01000003.1"/>
</dbReference>
<organism evidence="2 3">
    <name type="scientific">Caminicella sporogenes DSM 14501</name>
    <dbReference type="NCBI Taxonomy" id="1121266"/>
    <lineage>
        <taxon>Bacteria</taxon>
        <taxon>Bacillati</taxon>
        <taxon>Bacillota</taxon>
        <taxon>Clostridia</taxon>
        <taxon>Peptostreptococcales</taxon>
        <taxon>Caminicellaceae</taxon>
        <taxon>Caminicella</taxon>
    </lineage>
</organism>